<keyword evidence="2" id="KW-1185">Reference proteome</keyword>
<dbReference type="AlphaFoldDB" id="A0A0Q3WZD4"/>
<protein>
    <submittedName>
        <fullName evidence="1">Uncharacterized protein</fullName>
    </submittedName>
</protein>
<name>A0A0Q3WZD4_AMAAE</name>
<dbReference type="Proteomes" id="UP000051836">
    <property type="component" value="Unassembled WGS sequence"/>
</dbReference>
<proteinExistence type="predicted"/>
<comment type="caution">
    <text evidence="1">The sequence shown here is derived from an EMBL/GenBank/DDBJ whole genome shotgun (WGS) entry which is preliminary data.</text>
</comment>
<evidence type="ECO:0000313" key="1">
    <source>
        <dbReference type="EMBL" id="KQL58620.1"/>
    </source>
</evidence>
<evidence type="ECO:0000313" key="2">
    <source>
        <dbReference type="Proteomes" id="UP000051836"/>
    </source>
</evidence>
<accession>A0A0Q3WZD4</accession>
<dbReference type="EMBL" id="LMAW01000403">
    <property type="protein sequence ID" value="KQL58620.1"/>
    <property type="molecule type" value="Genomic_DNA"/>
</dbReference>
<sequence>MSNSEEEEEKLLTLCQDISHQAILPLSFMLLKKTCSDGHHSSLPASSQWLVPEEAAWEAQVTSYAYQKYVGIWFIRCPHQMFSEAKVVDLTLLQAKICFQWKITGNYQSDRIRLYRTSIGLDPNPTASAYIGPLMVWIYQ</sequence>
<gene>
    <name evidence="1" type="ORF">AAES_24342</name>
</gene>
<organism evidence="1 2">
    <name type="scientific">Amazona aestiva</name>
    <name type="common">Blue-fronted Amazon parrot</name>
    <dbReference type="NCBI Taxonomy" id="12930"/>
    <lineage>
        <taxon>Eukaryota</taxon>
        <taxon>Metazoa</taxon>
        <taxon>Chordata</taxon>
        <taxon>Craniata</taxon>
        <taxon>Vertebrata</taxon>
        <taxon>Euteleostomi</taxon>
        <taxon>Archelosauria</taxon>
        <taxon>Archosauria</taxon>
        <taxon>Dinosauria</taxon>
        <taxon>Saurischia</taxon>
        <taxon>Theropoda</taxon>
        <taxon>Coelurosauria</taxon>
        <taxon>Aves</taxon>
        <taxon>Neognathae</taxon>
        <taxon>Neoaves</taxon>
        <taxon>Telluraves</taxon>
        <taxon>Australaves</taxon>
        <taxon>Psittaciformes</taxon>
        <taxon>Psittacidae</taxon>
        <taxon>Amazona</taxon>
    </lineage>
</organism>
<reference evidence="1 2" key="1">
    <citation type="submission" date="2015-10" db="EMBL/GenBank/DDBJ databases">
        <authorList>
            <person name="Gilbert D.G."/>
        </authorList>
    </citation>
    <scope>NUCLEOTIDE SEQUENCE [LARGE SCALE GENOMIC DNA]</scope>
    <source>
        <strain evidence="1">FVVF132</strain>
    </source>
</reference>